<dbReference type="EMBL" id="JAZDUA010000742">
    <property type="protein sequence ID" value="KAK7789514.1"/>
    <property type="molecule type" value="Genomic_DNA"/>
</dbReference>
<feature type="transmembrane region" description="Helical" evidence="1">
    <location>
        <begin position="84"/>
        <end position="112"/>
    </location>
</feature>
<keyword evidence="3" id="KW-1185">Reference proteome</keyword>
<sequence>MVVPIRSCCLLFNLRQGTMLMAVVELILSAICLFLLLLASGHAQEMAAMLEADIAESQRLPVDDETGIVLYHNNESQLHKAQHLAFVMIIALYTGIAMVTIHLISCVLLLYGSIMQIRQFLLPWISIVLISLVVSFTGLLVCMILGYGTQSALIISSLAIQIRFCLWLVVFSFYRQIYEEQAASCAVLAQQDMMSIKAGYMYPMALDGKPSNV</sequence>
<comment type="caution">
    <text evidence="2">The sequence shown here is derived from an EMBL/GenBank/DDBJ whole genome shotgun (WGS) entry which is preliminary data.</text>
</comment>
<dbReference type="Proteomes" id="UP001378592">
    <property type="component" value="Unassembled WGS sequence"/>
</dbReference>
<protein>
    <submittedName>
        <fullName evidence="2">Uncharacterized protein</fullName>
    </submittedName>
</protein>
<keyword evidence="1" id="KW-1133">Transmembrane helix</keyword>
<organism evidence="2 3">
    <name type="scientific">Gryllus longicercus</name>
    <dbReference type="NCBI Taxonomy" id="2509291"/>
    <lineage>
        <taxon>Eukaryota</taxon>
        <taxon>Metazoa</taxon>
        <taxon>Ecdysozoa</taxon>
        <taxon>Arthropoda</taxon>
        <taxon>Hexapoda</taxon>
        <taxon>Insecta</taxon>
        <taxon>Pterygota</taxon>
        <taxon>Neoptera</taxon>
        <taxon>Polyneoptera</taxon>
        <taxon>Orthoptera</taxon>
        <taxon>Ensifera</taxon>
        <taxon>Gryllidea</taxon>
        <taxon>Grylloidea</taxon>
        <taxon>Gryllidae</taxon>
        <taxon>Gryllinae</taxon>
        <taxon>Gryllus</taxon>
    </lineage>
</organism>
<keyword evidence="1" id="KW-0472">Membrane</keyword>
<name>A0AAN9YYD4_9ORTH</name>
<evidence type="ECO:0000313" key="2">
    <source>
        <dbReference type="EMBL" id="KAK7789514.1"/>
    </source>
</evidence>
<dbReference type="PANTHER" id="PTHR36694">
    <property type="entry name" value="PASIFLORA 1, ISOFORM A-RELATED"/>
    <property type="match status" value="1"/>
</dbReference>
<dbReference type="PANTHER" id="PTHR36694:SF11">
    <property type="entry name" value="LP21121P-RELATED"/>
    <property type="match status" value="1"/>
</dbReference>
<keyword evidence="1" id="KW-0812">Transmembrane</keyword>
<reference evidence="2 3" key="1">
    <citation type="submission" date="2024-03" db="EMBL/GenBank/DDBJ databases">
        <title>The genome assembly and annotation of the cricket Gryllus longicercus Weissman &amp; Gray.</title>
        <authorList>
            <person name="Szrajer S."/>
            <person name="Gray D."/>
            <person name="Ylla G."/>
        </authorList>
    </citation>
    <scope>NUCLEOTIDE SEQUENCE [LARGE SCALE GENOMIC DNA]</scope>
    <source>
        <strain evidence="2">DAG 2021-001</strain>
        <tissue evidence="2">Whole body minus gut</tissue>
    </source>
</reference>
<gene>
    <name evidence="2" type="ORF">R5R35_002836</name>
</gene>
<feature type="transmembrane region" description="Helical" evidence="1">
    <location>
        <begin position="124"/>
        <end position="147"/>
    </location>
</feature>
<evidence type="ECO:0000256" key="1">
    <source>
        <dbReference type="SAM" id="Phobius"/>
    </source>
</evidence>
<evidence type="ECO:0000313" key="3">
    <source>
        <dbReference type="Proteomes" id="UP001378592"/>
    </source>
</evidence>
<proteinExistence type="predicted"/>
<dbReference type="AlphaFoldDB" id="A0AAN9YYD4"/>
<feature type="transmembrane region" description="Helical" evidence="1">
    <location>
        <begin position="153"/>
        <end position="174"/>
    </location>
</feature>
<feature type="transmembrane region" description="Helical" evidence="1">
    <location>
        <begin position="20"/>
        <end position="39"/>
    </location>
</feature>
<accession>A0AAN9YYD4</accession>